<evidence type="ECO:0000313" key="7">
    <source>
        <dbReference type="Proteomes" id="UP000194139"/>
    </source>
</evidence>
<dbReference type="InterPro" id="IPR001647">
    <property type="entry name" value="HTH_TetR"/>
</dbReference>
<dbReference type="Pfam" id="PF09209">
    <property type="entry name" value="CecR_C"/>
    <property type="match status" value="1"/>
</dbReference>
<dbReference type="EMBL" id="CP021109">
    <property type="protein sequence ID" value="ARP88484.1"/>
    <property type="molecule type" value="Genomic_DNA"/>
</dbReference>
<dbReference type="InterPro" id="IPR050109">
    <property type="entry name" value="HTH-type_TetR-like_transc_reg"/>
</dbReference>
<dbReference type="Pfam" id="PF00440">
    <property type="entry name" value="TetR_N"/>
    <property type="match status" value="1"/>
</dbReference>
<keyword evidence="7" id="KW-1185">Reference proteome</keyword>
<feature type="domain" description="HTH tetR-type" evidence="5">
    <location>
        <begin position="20"/>
        <end position="80"/>
    </location>
</feature>
<sequence>MPPRTPAHASIPLRARADGEATRASIIEAAGQLFAERGYADTTSKAICERARTNIAAVNYHFGSRDDLYLALLREVHTHVMGMPFLREIAASRRPAEEKLRLFLQGLVEAIVDSGSWHTRLWAREILSPSPLLSRVMREEALPKFQVLSGIVSQITGLAPGTPALTCCSLSVLAPCLVLLVLDRRIESPVQALFQQPAAELAAQMHALALHGLKAVARPRRQGGARPARSAHAQR</sequence>
<evidence type="ECO:0000256" key="4">
    <source>
        <dbReference type="PROSITE-ProRule" id="PRU00335"/>
    </source>
</evidence>
<dbReference type="GO" id="GO:0003700">
    <property type="term" value="F:DNA-binding transcription factor activity"/>
    <property type="evidence" value="ECO:0007669"/>
    <property type="project" value="TreeGrafter"/>
</dbReference>
<keyword evidence="1" id="KW-0805">Transcription regulation</keyword>
<dbReference type="AlphaFoldDB" id="A0A1W6Z5M3"/>
<dbReference type="Gene3D" id="1.10.357.10">
    <property type="entry name" value="Tetracycline Repressor, domain 2"/>
    <property type="match status" value="1"/>
</dbReference>
<evidence type="ECO:0000256" key="1">
    <source>
        <dbReference type="ARBA" id="ARBA00023015"/>
    </source>
</evidence>
<dbReference type="PROSITE" id="PS50977">
    <property type="entry name" value="HTH_TETR_2"/>
    <property type="match status" value="1"/>
</dbReference>
<accession>A0A1W6Z5M3</accession>
<gene>
    <name evidence="6" type="ORF">CAL13_02615</name>
</gene>
<dbReference type="SUPFAM" id="SSF46689">
    <property type="entry name" value="Homeodomain-like"/>
    <property type="match status" value="1"/>
</dbReference>
<evidence type="ECO:0000313" key="6">
    <source>
        <dbReference type="EMBL" id="ARP88484.1"/>
    </source>
</evidence>
<keyword evidence="2 4" id="KW-0238">DNA-binding</keyword>
<dbReference type="PANTHER" id="PTHR30055:SF234">
    <property type="entry name" value="HTH-TYPE TRANSCRIPTIONAL REGULATOR BETI"/>
    <property type="match status" value="1"/>
</dbReference>
<dbReference type="Proteomes" id="UP000194139">
    <property type="component" value="Chromosome"/>
</dbReference>
<dbReference type="SUPFAM" id="SSF48498">
    <property type="entry name" value="Tetracyclin repressor-like, C-terminal domain"/>
    <property type="match status" value="1"/>
</dbReference>
<dbReference type="GO" id="GO:0000976">
    <property type="term" value="F:transcription cis-regulatory region binding"/>
    <property type="evidence" value="ECO:0007669"/>
    <property type="project" value="TreeGrafter"/>
</dbReference>
<dbReference type="PRINTS" id="PR00455">
    <property type="entry name" value="HTHTETR"/>
</dbReference>
<organism evidence="6 7">
    <name type="scientific">Bordetella genomosp. 9</name>
    <dbReference type="NCBI Taxonomy" id="1416803"/>
    <lineage>
        <taxon>Bacteria</taxon>
        <taxon>Pseudomonadati</taxon>
        <taxon>Pseudomonadota</taxon>
        <taxon>Betaproteobacteria</taxon>
        <taxon>Burkholderiales</taxon>
        <taxon>Alcaligenaceae</taxon>
        <taxon>Bordetella</taxon>
    </lineage>
</organism>
<evidence type="ECO:0000256" key="2">
    <source>
        <dbReference type="ARBA" id="ARBA00023125"/>
    </source>
</evidence>
<proteinExistence type="predicted"/>
<dbReference type="Gene3D" id="1.10.10.60">
    <property type="entry name" value="Homeodomain-like"/>
    <property type="match status" value="1"/>
</dbReference>
<name>A0A1W6Z5M3_9BORD</name>
<dbReference type="InterPro" id="IPR015292">
    <property type="entry name" value="Tscrpt_reg_YbiH_C"/>
</dbReference>
<feature type="DNA-binding region" description="H-T-H motif" evidence="4">
    <location>
        <begin position="43"/>
        <end position="62"/>
    </location>
</feature>
<protein>
    <recommendedName>
        <fullName evidence="5">HTH tetR-type domain-containing protein</fullName>
    </recommendedName>
</protein>
<dbReference type="PANTHER" id="PTHR30055">
    <property type="entry name" value="HTH-TYPE TRANSCRIPTIONAL REGULATOR RUTR"/>
    <property type="match status" value="1"/>
</dbReference>
<evidence type="ECO:0000256" key="3">
    <source>
        <dbReference type="ARBA" id="ARBA00023163"/>
    </source>
</evidence>
<evidence type="ECO:0000259" key="5">
    <source>
        <dbReference type="PROSITE" id="PS50977"/>
    </source>
</evidence>
<dbReference type="InterPro" id="IPR009057">
    <property type="entry name" value="Homeodomain-like_sf"/>
</dbReference>
<dbReference type="InterPro" id="IPR036271">
    <property type="entry name" value="Tet_transcr_reg_TetR-rel_C_sf"/>
</dbReference>
<keyword evidence="3" id="KW-0804">Transcription</keyword>
<reference evidence="6 7" key="1">
    <citation type="submission" date="2017-05" db="EMBL/GenBank/DDBJ databases">
        <title>Complete and WGS of Bordetella genogroups.</title>
        <authorList>
            <person name="Spilker T."/>
            <person name="LiPuma J."/>
        </authorList>
    </citation>
    <scope>NUCLEOTIDE SEQUENCE [LARGE SCALE GENOMIC DNA]</scope>
    <source>
        <strain evidence="6 7">AU17164</strain>
    </source>
</reference>